<keyword evidence="2" id="KW-1185">Reference proteome</keyword>
<keyword evidence="1" id="KW-0175">Coiled coil</keyword>
<name>A0A2R2MJV1_LINAN</name>
<reference evidence="3" key="1">
    <citation type="submission" date="2025-08" db="UniProtKB">
        <authorList>
            <consortium name="RefSeq"/>
        </authorList>
    </citation>
    <scope>IDENTIFICATION</scope>
    <source>
        <tissue evidence="3">Gonads</tissue>
    </source>
</reference>
<evidence type="ECO:0000313" key="3">
    <source>
        <dbReference type="RefSeq" id="XP_023930494.1"/>
    </source>
</evidence>
<protein>
    <submittedName>
        <fullName evidence="3">Uncharacterized protein LOC106181682</fullName>
    </submittedName>
</protein>
<dbReference type="InParanoid" id="A0A2R2MJV1"/>
<accession>A0A2R2MJV1</accession>
<sequence>MDLYYGCVRRDMKIMNSGTAKKFKKMHAVIATLKQNQEQAATKDDLKQMFSLQTDRKPKTVENVVQTESRMYINQIVQTKLQQTDSEIQATPDAHDISTHISPEDPIIGNRPVHVDEEVQVEVASKESGIQVGSETSSESTQTEKTNVVKQCQIGKQAGEAVDGCMKKCHGGIQTEEPDDGCMKQCQIGTQTEETDDGCMKQHHIGTQTEETDGRCMKKYHIGTQTEETDDGCMKQYQIGTQTKETDDECMKKCHGRTQTEEPDNGCMKKCHGGTETEETDDGSMKKYQIGTQTEKPDDRCIKQCHGGIQTEEKDDGSMKQCRNGIHKLEIDDENKIKAVEAWRKKCDEEANKRKVAEEERDLTTKKNKELEKALMAFCSGIYLPPDQDQQRLANLWHQMYFQ</sequence>
<proteinExistence type="predicted"/>
<evidence type="ECO:0000256" key="1">
    <source>
        <dbReference type="SAM" id="Coils"/>
    </source>
</evidence>
<organism evidence="2 3">
    <name type="scientific">Lingula anatina</name>
    <name type="common">Brachiopod</name>
    <name type="synonym">Lingula unguis</name>
    <dbReference type="NCBI Taxonomy" id="7574"/>
    <lineage>
        <taxon>Eukaryota</taxon>
        <taxon>Metazoa</taxon>
        <taxon>Spiralia</taxon>
        <taxon>Lophotrochozoa</taxon>
        <taxon>Brachiopoda</taxon>
        <taxon>Linguliformea</taxon>
        <taxon>Lingulata</taxon>
        <taxon>Lingulida</taxon>
        <taxon>Linguloidea</taxon>
        <taxon>Lingulidae</taxon>
        <taxon>Lingula</taxon>
    </lineage>
</organism>
<gene>
    <name evidence="3" type="primary">LOC106181682</name>
</gene>
<feature type="coiled-coil region" evidence="1">
    <location>
        <begin position="340"/>
        <end position="374"/>
    </location>
</feature>
<dbReference type="Proteomes" id="UP000085678">
    <property type="component" value="Unplaced"/>
</dbReference>
<dbReference type="KEGG" id="lak:106181682"/>
<dbReference type="GeneID" id="106181682"/>
<dbReference type="AlphaFoldDB" id="A0A2R2MJV1"/>
<dbReference type="RefSeq" id="XP_023930494.1">
    <property type="nucleotide sequence ID" value="XM_024074726.1"/>
</dbReference>
<evidence type="ECO:0000313" key="2">
    <source>
        <dbReference type="Proteomes" id="UP000085678"/>
    </source>
</evidence>